<sequence length="29" mass="2997">MIRSGRSNSASSEAAISELVDSCVLSKAK</sequence>
<organism evidence="1">
    <name type="scientific">Rhizophora mucronata</name>
    <name type="common">Asiatic mangrove</name>
    <dbReference type="NCBI Taxonomy" id="61149"/>
    <lineage>
        <taxon>Eukaryota</taxon>
        <taxon>Viridiplantae</taxon>
        <taxon>Streptophyta</taxon>
        <taxon>Embryophyta</taxon>
        <taxon>Tracheophyta</taxon>
        <taxon>Spermatophyta</taxon>
        <taxon>Magnoliopsida</taxon>
        <taxon>eudicotyledons</taxon>
        <taxon>Gunneridae</taxon>
        <taxon>Pentapetalae</taxon>
        <taxon>rosids</taxon>
        <taxon>fabids</taxon>
        <taxon>Malpighiales</taxon>
        <taxon>Rhizophoraceae</taxon>
        <taxon>Rhizophora</taxon>
    </lineage>
</organism>
<name>A0A2P2PIN4_RHIMU</name>
<accession>A0A2P2PIN4</accession>
<dbReference type="AlphaFoldDB" id="A0A2P2PIN4"/>
<evidence type="ECO:0000313" key="1">
    <source>
        <dbReference type="EMBL" id="MBX54630.1"/>
    </source>
</evidence>
<reference evidence="1" key="1">
    <citation type="submission" date="2018-02" db="EMBL/GenBank/DDBJ databases">
        <title>Rhizophora mucronata_Transcriptome.</title>
        <authorList>
            <person name="Meera S.P."/>
            <person name="Sreeshan A."/>
            <person name="Augustine A."/>
        </authorList>
    </citation>
    <scope>NUCLEOTIDE SEQUENCE</scope>
    <source>
        <tissue evidence="1">Leaf</tissue>
    </source>
</reference>
<proteinExistence type="predicted"/>
<protein>
    <submittedName>
        <fullName evidence="1">Uncharacterized protein</fullName>
    </submittedName>
</protein>
<dbReference type="EMBL" id="GGEC01074146">
    <property type="protein sequence ID" value="MBX54630.1"/>
    <property type="molecule type" value="Transcribed_RNA"/>
</dbReference>